<dbReference type="PRINTS" id="PR01576">
    <property type="entry name" value="PDEFORMYLASE"/>
</dbReference>
<keyword evidence="2" id="KW-0479">Metal-binding</keyword>
<reference evidence="4" key="1">
    <citation type="journal article" date="2019" name="Int. J. Syst. Evol. Microbiol.">
        <title>The Global Catalogue of Microorganisms (GCM) 10K type strain sequencing project: providing services to taxonomists for standard genome sequencing and annotation.</title>
        <authorList>
            <consortium name="The Broad Institute Genomics Platform"/>
            <consortium name="The Broad Institute Genome Sequencing Center for Infectious Disease"/>
            <person name="Wu L."/>
            <person name="Ma J."/>
        </authorList>
    </citation>
    <scope>NUCLEOTIDE SEQUENCE [LARGE SCALE GENOMIC DNA]</scope>
    <source>
        <strain evidence="4">KCTC 42953</strain>
    </source>
</reference>
<feature type="binding site" evidence="2">
    <location>
        <position position="133"/>
    </location>
    <ligand>
        <name>Fe cation</name>
        <dbReference type="ChEBI" id="CHEBI:24875"/>
    </ligand>
</feature>
<dbReference type="NCBIfam" id="NF001159">
    <property type="entry name" value="PRK00150.1-3"/>
    <property type="match status" value="1"/>
</dbReference>
<keyword evidence="4" id="KW-1185">Reference proteome</keyword>
<accession>A0ABV7JEC3</accession>
<sequence>MSTLEILTLPDPRLKKVAAEVTVFDDALSQLSSDMLETMYAAPGIGLAATQVDRHIRLVVIDVSEDNTEPLVMVNPVITEKDGMQTHEEGCLSVPGIYAKVKRADQIKVRYQDLNGTSQELSAEGLLAVCIQHELDHLKGIVFLDHLSVLKRKLAMKKLEKIKV</sequence>
<dbReference type="PIRSF" id="PIRSF004749">
    <property type="entry name" value="Pep_def"/>
    <property type="match status" value="1"/>
</dbReference>
<evidence type="ECO:0000256" key="2">
    <source>
        <dbReference type="HAMAP-Rule" id="MF_00163"/>
    </source>
</evidence>
<feature type="active site" evidence="2">
    <location>
        <position position="134"/>
    </location>
</feature>
<comment type="cofactor">
    <cofactor evidence="2">
        <name>Fe(2+)</name>
        <dbReference type="ChEBI" id="CHEBI:29033"/>
    </cofactor>
    <text evidence="2">Binds 1 Fe(2+) ion.</text>
</comment>
<proteinExistence type="inferred from homology"/>
<dbReference type="EC" id="3.5.1.88" evidence="2"/>
<evidence type="ECO:0000313" key="3">
    <source>
        <dbReference type="EMBL" id="MFC3195026.1"/>
    </source>
</evidence>
<comment type="catalytic activity">
    <reaction evidence="2">
        <text>N-terminal N-formyl-L-methionyl-[peptide] + H2O = N-terminal L-methionyl-[peptide] + formate</text>
        <dbReference type="Rhea" id="RHEA:24420"/>
        <dbReference type="Rhea" id="RHEA-COMP:10639"/>
        <dbReference type="Rhea" id="RHEA-COMP:10640"/>
        <dbReference type="ChEBI" id="CHEBI:15377"/>
        <dbReference type="ChEBI" id="CHEBI:15740"/>
        <dbReference type="ChEBI" id="CHEBI:49298"/>
        <dbReference type="ChEBI" id="CHEBI:64731"/>
        <dbReference type="EC" id="3.5.1.88"/>
    </reaction>
</comment>
<dbReference type="Proteomes" id="UP001595533">
    <property type="component" value="Unassembled WGS sequence"/>
</dbReference>
<protein>
    <recommendedName>
        <fullName evidence="2">Peptide deformylase</fullName>
        <shortName evidence="2">PDF</shortName>
        <ecNumber evidence="2">3.5.1.88</ecNumber>
    </recommendedName>
    <alternativeName>
        <fullName evidence="2">Polypeptide deformylase</fullName>
    </alternativeName>
</protein>
<keyword evidence="2 3" id="KW-0378">Hydrolase</keyword>
<dbReference type="PANTHER" id="PTHR10458">
    <property type="entry name" value="PEPTIDE DEFORMYLASE"/>
    <property type="match status" value="1"/>
</dbReference>
<gene>
    <name evidence="2 3" type="primary">def</name>
    <name evidence="3" type="ORF">ACFODZ_12310</name>
</gene>
<dbReference type="InterPro" id="IPR036821">
    <property type="entry name" value="Peptide_deformylase_sf"/>
</dbReference>
<dbReference type="GO" id="GO:0042586">
    <property type="term" value="F:peptide deformylase activity"/>
    <property type="evidence" value="ECO:0007669"/>
    <property type="project" value="UniProtKB-EC"/>
</dbReference>
<comment type="function">
    <text evidence="2">Removes the formyl group from the N-terminal Met of newly synthesized proteins. Requires at least a dipeptide for an efficient rate of reaction. N-terminal L-methionine is a prerequisite for activity but the enzyme has broad specificity at other positions.</text>
</comment>
<name>A0ABV7JEC3_9GAMM</name>
<evidence type="ECO:0000313" key="4">
    <source>
        <dbReference type="Proteomes" id="UP001595533"/>
    </source>
</evidence>
<dbReference type="RefSeq" id="WP_077412037.1">
    <property type="nucleotide sequence ID" value="NZ_JBHRTS010000006.1"/>
</dbReference>
<dbReference type="InterPro" id="IPR023635">
    <property type="entry name" value="Peptide_deformylase"/>
</dbReference>
<dbReference type="Gene3D" id="3.90.45.10">
    <property type="entry name" value="Peptide deformylase"/>
    <property type="match status" value="1"/>
</dbReference>
<dbReference type="EMBL" id="JBHRTS010000006">
    <property type="protein sequence ID" value="MFC3195026.1"/>
    <property type="molecule type" value="Genomic_DNA"/>
</dbReference>
<keyword evidence="2" id="KW-0648">Protein biosynthesis</keyword>
<dbReference type="PANTHER" id="PTHR10458:SF22">
    <property type="entry name" value="PEPTIDE DEFORMYLASE"/>
    <property type="match status" value="1"/>
</dbReference>
<dbReference type="SUPFAM" id="SSF56420">
    <property type="entry name" value="Peptide deformylase"/>
    <property type="match status" value="1"/>
</dbReference>
<feature type="binding site" evidence="2">
    <location>
        <position position="91"/>
    </location>
    <ligand>
        <name>Fe cation</name>
        <dbReference type="ChEBI" id="CHEBI:24875"/>
    </ligand>
</feature>
<dbReference type="NCBIfam" id="TIGR00079">
    <property type="entry name" value="pept_deformyl"/>
    <property type="match status" value="1"/>
</dbReference>
<dbReference type="CDD" id="cd00487">
    <property type="entry name" value="Pep_deformylase"/>
    <property type="match status" value="1"/>
</dbReference>
<organism evidence="3 4">
    <name type="scientific">Marinicella sediminis</name>
    <dbReference type="NCBI Taxonomy" id="1792834"/>
    <lineage>
        <taxon>Bacteria</taxon>
        <taxon>Pseudomonadati</taxon>
        <taxon>Pseudomonadota</taxon>
        <taxon>Gammaproteobacteria</taxon>
        <taxon>Lysobacterales</taxon>
        <taxon>Marinicellaceae</taxon>
        <taxon>Marinicella</taxon>
    </lineage>
</organism>
<evidence type="ECO:0000256" key="1">
    <source>
        <dbReference type="ARBA" id="ARBA00010759"/>
    </source>
</evidence>
<comment type="similarity">
    <text evidence="1 2">Belongs to the polypeptide deformylase family.</text>
</comment>
<dbReference type="HAMAP" id="MF_00163">
    <property type="entry name" value="Pep_deformylase"/>
    <property type="match status" value="1"/>
</dbReference>
<comment type="caution">
    <text evidence="3">The sequence shown here is derived from an EMBL/GenBank/DDBJ whole genome shotgun (WGS) entry which is preliminary data.</text>
</comment>
<keyword evidence="2" id="KW-0408">Iron</keyword>
<feature type="binding site" evidence="2">
    <location>
        <position position="137"/>
    </location>
    <ligand>
        <name>Fe cation</name>
        <dbReference type="ChEBI" id="CHEBI:24875"/>
    </ligand>
</feature>
<dbReference type="Pfam" id="PF01327">
    <property type="entry name" value="Pep_deformylase"/>
    <property type="match status" value="1"/>
</dbReference>